<evidence type="ECO:0000313" key="5">
    <source>
        <dbReference type="Proteomes" id="UP000436822"/>
    </source>
</evidence>
<dbReference type="Pfam" id="PF18912">
    <property type="entry name" value="DZR_2"/>
    <property type="match status" value="1"/>
</dbReference>
<protein>
    <submittedName>
        <fullName evidence="4">Amidophosphoribosyltransferase</fullName>
    </submittedName>
</protein>
<name>A0A6N6JE67_9RHOB</name>
<dbReference type="SUPFAM" id="SSF53271">
    <property type="entry name" value="PRTase-like"/>
    <property type="match status" value="1"/>
</dbReference>
<organism evidence="4 5">
    <name type="scientific">Litoreibacter roseus</name>
    <dbReference type="NCBI Taxonomy" id="2601869"/>
    <lineage>
        <taxon>Bacteria</taxon>
        <taxon>Pseudomonadati</taxon>
        <taxon>Pseudomonadota</taxon>
        <taxon>Alphaproteobacteria</taxon>
        <taxon>Rhodobacterales</taxon>
        <taxon>Roseobacteraceae</taxon>
        <taxon>Litoreibacter</taxon>
    </lineage>
</organism>
<accession>A0A6N6JE67</accession>
<dbReference type="Pfam" id="PF00156">
    <property type="entry name" value="Pribosyltran"/>
    <property type="match status" value="1"/>
</dbReference>
<dbReference type="PANTHER" id="PTHR47505:SF1">
    <property type="entry name" value="DNA UTILIZATION PROTEIN YHGH"/>
    <property type="match status" value="1"/>
</dbReference>
<keyword evidence="4" id="KW-0808">Transferase</keyword>
<dbReference type="Gene3D" id="3.40.50.2020">
    <property type="match status" value="1"/>
</dbReference>
<gene>
    <name evidence="4" type="primary">comF</name>
    <name evidence="4" type="ORF">KIN_15800</name>
</gene>
<evidence type="ECO:0000259" key="2">
    <source>
        <dbReference type="Pfam" id="PF00156"/>
    </source>
</evidence>
<keyword evidence="4" id="KW-0328">Glycosyltransferase</keyword>
<keyword evidence="5" id="KW-1185">Reference proteome</keyword>
<feature type="domain" description="Double zinc ribbon" evidence="3">
    <location>
        <begin position="6"/>
        <end position="66"/>
    </location>
</feature>
<dbReference type="AlphaFoldDB" id="A0A6N6JE67"/>
<dbReference type="InterPro" id="IPR051910">
    <property type="entry name" value="ComF/GntX_DNA_util-trans"/>
</dbReference>
<dbReference type="InterPro" id="IPR000836">
    <property type="entry name" value="PRTase_dom"/>
</dbReference>
<dbReference type="InterPro" id="IPR044005">
    <property type="entry name" value="DZR_2"/>
</dbReference>
<evidence type="ECO:0000256" key="1">
    <source>
        <dbReference type="ARBA" id="ARBA00008007"/>
    </source>
</evidence>
<dbReference type="RefSeq" id="WP_243144863.1">
    <property type="nucleotide sequence ID" value="NZ_BLJE01000002.1"/>
</dbReference>
<dbReference type="CDD" id="cd06223">
    <property type="entry name" value="PRTases_typeI"/>
    <property type="match status" value="1"/>
</dbReference>
<sequence length="239" mass="25943">MRFQTALRLIYPAHCITCNALVEEDFALCGPCWRDTSFISGATCCTCGASLPGSEAAPDLTCDDCMQIARSWSRGWSALNYTGNGRKLVLSLKHGDRTELARPAAAWMAARLPQLADDTLIVPVPLHWLRYLRRRYNQSTLLAQRLADLTGFDCLPNALNRKTATETLDGKTKDDRFQILSGVITTNPKLPDPLAGKSILLVDDVMTSGATLAACAEACKEAGARNVDIVTLARVGKDA</sequence>
<evidence type="ECO:0000259" key="3">
    <source>
        <dbReference type="Pfam" id="PF18912"/>
    </source>
</evidence>
<dbReference type="PANTHER" id="PTHR47505">
    <property type="entry name" value="DNA UTILIZATION PROTEIN YHGH"/>
    <property type="match status" value="1"/>
</dbReference>
<dbReference type="InterPro" id="IPR029057">
    <property type="entry name" value="PRTase-like"/>
</dbReference>
<dbReference type="Proteomes" id="UP000436822">
    <property type="component" value="Unassembled WGS sequence"/>
</dbReference>
<comment type="caution">
    <text evidence="4">The sequence shown here is derived from an EMBL/GenBank/DDBJ whole genome shotgun (WGS) entry which is preliminary data.</text>
</comment>
<proteinExistence type="inferred from homology"/>
<evidence type="ECO:0000313" key="4">
    <source>
        <dbReference type="EMBL" id="GFE64506.1"/>
    </source>
</evidence>
<feature type="domain" description="Phosphoribosyltransferase" evidence="2">
    <location>
        <begin position="189"/>
        <end position="236"/>
    </location>
</feature>
<reference evidence="4 5" key="1">
    <citation type="submission" date="2019-12" db="EMBL/GenBank/DDBJ databases">
        <title>Litoreibacter badius sp. nov., a novel bacteriochlorophyll a-containing bacterium in the genus Litoreibacter.</title>
        <authorList>
            <person name="Kanamuro M."/>
            <person name="Takabe Y."/>
            <person name="Mori K."/>
            <person name="Takaichi S."/>
            <person name="Hanada S."/>
        </authorList>
    </citation>
    <scope>NUCLEOTIDE SEQUENCE [LARGE SCALE GENOMIC DNA]</scope>
    <source>
        <strain evidence="4 5">K6</strain>
    </source>
</reference>
<dbReference type="EMBL" id="BLJE01000002">
    <property type="protein sequence ID" value="GFE64506.1"/>
    <property type="molecule type" value="Genomic_DNA"/>
</dbReference>
<dbReference type="GO" id="GO:0016757">
    <property type="term" value="F:glycosyltransferase activity"/>
    <property type="evidence" value="ECO:0007669"/>
    <property type="project" value="UniProtKB-KW"/>
</dbReference>
<comment type="similarity">
    <text evidence="1">Belongs to the ComF/GntX family.</text>
</comment>